<evidence type="ECO:0000313" key="2">
    <source>
        <dbReference type="EMBL" id="VTR58652.1"/>
    </source>
</evidence>
<protein>
    <submittedName>
        <fullName evidence="2">Helix-turn-helix</fullName>
    </submittedName>
</protein>
<dbReference type="AlphaFoldDB" id="A0A4U9WI71"/>
<dbReference type="Pfam" id="PF13560">
    <property type="entry name" value="HTH_31"/>
    <property type="match status" value="1"/>
</dbReference>
<dbReference type="GO" id="GO:0003677">
    <property type="term" value="F:DNA binding"/>
    <property type="evidence" value="ECO:0007669"/>
    <property type="project" value="InterPro"/>
</dbReference>
<proteinExistence type="predicted"/>
<organism evidence="2">
    <name type="scientific">Serratia fonticola</name>
    <dbReference type="NCBI Taxonomy" id="47917"/>
    <lineage>
        <taxon>Bacteria</taxon>
        <taxon>Pseudomonadati</taxon>
        <taxon>Pseudomonadota</taxon>
        <taxon>Gammaproteobacteria</taxon>
        <taxon>Enterobacterales</taxon>
        <taxon>Yersiniaceae</taxon>
        <taxon>Serratia</taxon>
    </lineage>
</organism>
<evidence type="ECO:0000259" key="1">
    <source>
        <dbReference type="PROSITE" id="PS50943"/>
    </source>
</evidence>
<feature type="domain" description="HTH cro/C1-type" evidence="1">
    <location>
        <begin position="12"/>
        <end position="48"/>
    </location>
</feature>
<gene>
    <name evidence="2" type="ORF">NCTC12965_07767</name>
</gene>
<reference evidence="2" key="1">
    <citation type="submission" date="2019-05" db="EMBL/GenBank/DDBJ databases">
        <authorList>
            <consortium name="Pathogen Informatics"/>
        </authorList>
    </citation>
    <scope>NUCLEOTIDE SEQUENCE [LARGE SCALE GENOMIC DNA]</scope>
    <source>
        <strain evidence="2">NCTC12965</strain>
    </source>
</reference>
<dbReference type="InterPro" id="IPR010982">
    <property type="entry name" value="Lambda_DNA-bd_dom_sf"/>
</dbReference>
<name>A0A4U9WI71_SERFO</name>
<dbReference type="EMBL" id="CABEEZ010000153">
    <property type="protein sequence ID" value="VTR58652.1"/>
    <property type="molecule type" value="Genomic_DNA"/>
</dbReference>
<sequence length="59" mass="6431">MQDLASHLAQTLKSLRTQRGWSLNQAAENTGVSKAMLGQIERGGVQPNGGDLMENCYRV</sequence>
<dbReference type="Gene3D" id="1.10.260.40">
    <property type="entry name" value="lambda repressor-like DNA-binding domains"/>
    <property type="match status" value="1"/>
</dbReference>
<dbReference type="InterPro" id="IPR001387">
    <property type="entry name" value="Cro/C1-type_HTH"/>
</dbReference>
<accession>A0A4U9WI71</accession>
<dbReference type="CDD" id="cd00093">
    <property type="entry name" value="HTH_XRE"/>
    <property type="match status" value="1"/>
</dbReference>
<dbReference type="PROSITE" id="PS50943">
    <property type="entry name" value="HTH_CROC1"/>
    <property type="match status" value="1"/>
</dbReference>
<dbReference type="SUPFAM" id="SSF47413">
    <property type="entry name" value="lambda repressor-like DNA-binding domains"/>
    <property type="match status" value="1"/>
</dbReference>